<dbReference type="HAMAP" id="MF_01633">
    <property type="entry name" value="QueC"/>
    <property type="match status" value="1"/>
</dbReference>
<accession>A0A5J4L321</accession>
<comment type="pathway">
    <text evidence="1">Purine metabolism; 7-cyano-7-deazaguanine biosynthesis.</text>
</comment>
<evidence type="ECO:0000256" key="5">
    <source>
        <dbReference type="ARBA" id="ARBA00022833"/>
    </source>
</evidence>
<dbReference type="GO" id="GO:0046872">
    <property type="term" value="F:metal ion binding"/>
    <property type="evidence" value="ECO:0007669"/>
    <property type="project" value="UniProtKB-KW"/>
</dbReference>
<evidence type="ECO:0000256" key="2">
    <source>
        <dbReference type="ARBA" id="ARBA00022598"/>
    </source>
</evidence>
<sequence length="251" mass="27857">MNKKAVILLSGGIDSSTTAAIAKAEGYDIYALSFNYSQRHKLELEAAKIVADFLGVKKHLIIKFDLREIGGSALTSDIEVPKDRRQNLEGRDSDTLTLNTLTPKNDIPVTYVPARNTIFLSFALGWAEVLEASDIFIGANAVDYSGYPDCRPEYLKAFEEMANLATKVSVEGKIKFKIKAPLLYMTKAEIIRKGVELGFDYALTWSCYDPQPTHPFRDSPIHRFTPCGKCDSCIFRAKGFKESGIKDPLCG</sequence>
<dbReference type="AlphaFoldDB" id="A0A5J4L321"/>
<dbReference type="InterPro" id="IPR014729">
    <property type="entry name" value="Rossmann-like_a/b/a_fold"/>
</dbReference>
<dbReference type="PIRSF" id="PIRSF006293">
    <property type="entry name" value="ExsB"/>
    <property type="match status" value="1"/>
</dbReference>
<proteinExistence type="inferred from homology"/>
<dbReference type="EMBL" id="BLAB01000001">
    <property type="protein sequence ID" value="GER93241.1"/>
    <property type="molecule type" value="Genomic_DNA"/>
</dbReference>
<evidence type="ECO:0000256" key="1">
    <source>
        <dbReference type="ARBA" id="ARBA00005061"/>
    </source>
</evidence>
<name>A0A5J4L321_9ZZZZ</name>
<dbReference type="SUPFAM" id="SSF52402">
    <property type="entry name" value="Adenine nucleotide alpha hydrolases-like"/>
    <property type="match status" value="1"/>
</dbReference>
<comment type="catalytic activity">
    <reaction evidence="9">
        <text>7-carboxy-7-carbaguanine + NH4(+) + 2 ATP = 7-cyano-7-carbaguanine + 2 AMP + 2 diphosphate + 2 H(+)</text>
        <dbReference type="Rhea" id="RHEA:27982"/>
        <dbReference type="ChEBI" id="CHEBI:15378"/>
        <dbReference type="ChEBI" id="CHEBI:28938"/>
        <dbReference type="ChEBI" id="CHEBI:30616"/>
        <dbReference type="ChEBI" id="CHEBI:33019"/>
        <dbReference type="ChEBI" id="CHEBI:45075"/>
        <dbReference type="ChEBI" id="CHEBI:61036"/>
        <dbReference type="ChEBI" id="CHEBI:456215"/>
        <dbReference type="EC" id="6.3.4.20"/>
    </reaction>
</comment>
<organism evidence="10">
    <name type="scientific">hot springs metagenome</name>
    <dbReference type="NCBI Taxonomy" id="433727"/>
    <lineage>
        <taxon>unclassified sequences</taxon>
        <taxon>metagenomes</taxon>
        <taxon>ecological metagenomes</taxon>
    </lineage>
</organism>
<evidence type="ECO:0000256" key="4">
    <source>
        <dbReference type="ARBA" id="ARBA00022741"/>
    </source>
</evidence>
<dbReference type="InterPro" id="IPR018317">
    <property type="entry name" value="QueC"/>
</dbReference>
<reference evidence="10" key="1">
    <citation type="submission" date="2019-10" db="EMBL/GenBank/DDBJ databases">
        <title>Metagenomic sequencing of thiosulfate-disproportionating enrichment culture.</title>
        <authorList>
            <person name="Umezawa K."/>
            <person name="Kojima H."/>
            <person name="Fukui M."/>
        </authorList>
    </citation>
    <scope>NUCLEOTIDE SEQUENCE</scope>
    <source>
        <strain evidence="10">45J</strain>
    </source>
</reference>
<dbReference type="Gene3D" id="3.40.50.620">
    <property type="entry name" value="HUPs"/>
    <property type="match status" value="1"/>
</dbReference>
<dbReference type="NCBIfam" id="TIGR00364">
    <property type="entry name" value="7-cyano-7-deazaguanine synthase QueC"/>
    <property type="match status" value="1"/>
</dbReference>
<evidence type="ECO:0000256" key="3">
    <source>
        <dbReference type="ARBA" id="ARBA00022723"/>
    </source>
</evidence>
<evidence type="ECO:0000256" key="9">
    <source>
        <dbReference type="ARBA" id="ARBA00047890"/>
    </source>
</evidence>
<dbReference type="GO" id="GO:0005524">
    <property type="term" value="F:ATP binding"/>
    <property type="evidence" value="ECO:0007669"/>
    <property type="project" value="UniProtKB-KW"/>
</dbReference>
<evidence type="ECO:0000313" key="10">
    <source>
        <dbReference type="EMBL" id="GER93241.1"/>
    </source>
</evidence>
<dbReference type="CDD" id="cd01995">
    <property type="entry name" value="QueC-like"/>
    <property type="match status" value="1"/>
</dbReference>
<comment type="caution">
    <text evidence="10">The sequence shown here is derived from an EMBL/GenBank/DDBJ whole genome shotgun (WGS) entry which is preliminary data.</text>
</comment>
<keyword evidence="5" id="KW-0862">Zinc</keyword>
<dbReference type="EC" id="6.3.4.20" evidence="8"/>
<keyword evidence="3" id="KW-0479">Metal-binding</keyword>
<evidence type="ECO:0000256" key="7">
    <source>
        <dbReference type="ARBA" id="ARBA00037993"/>
    </source>
</evidence>
<protein>
    <recommendedName>
        <fullName evidence="8">7-cyano-7-deazaguanine synthase</fullName>
        <ecNumber evidence="8">6.3.4.20</ecNumber>
    </recommendedName>
</protein>
<dbReference type="PANTHER" id="PTHR42914:SF1">
    <property type="entry name" value="7-CYANO-7-DEAZAGUANINE SYNTHASE"/>
    <property type="match status" value="1"/>
</dbReference>
<comment type="similarity">
    <text evidence="7">Belongs to the QueC family.</text>
</comment>
<keyword evidence="2" id="KW-0436">Ligase</keyword>
<dbReference type="GO" id="GO:0016874">
    <property type="term" value="F:ligase activity"/>
    <property type="evidence" value="ECO:0007669"/>
    <property type="project" value="UniProtKB-KW"/>
</dbReference>
<gene>
    <name evidence="10" type="ORF">A45J_0977</name>
</gene>
<evidence type="ECO:0000256" key="8">
    <source>
        <dbReference type="ARBA" id="ARBA00039149"/>
    </source>
</evidence>
<dbReference type="Pfam" id="PF06508">
    <property type="entry name" value="QueC"/>
    <property type="match status" value="1"/>
</dbReference>
<keyword evidence="4" id="KW-0547">Nucleotide-binding</keyword>
<evidence type="ECO:0000256" key="6">
    <source>
        <dbReference type="ARBA" id="ARBA00022840"/>
    </source>
</evidence>
<dbReference type="PANTHER" id="PTHR42914">
    <property type="entry name" value="7-CYANO-7-DEAZAGUANINE SYNTHASE"/>
    <property type="match status" value="1"/>
</dbReference>
<keyword evidence="6" id="KW-0067">ATP-binding</keyword>